<evidence type="ECO:0008006" key="3">
    <source>
        <dbReference type="Google" id="ProtNLM"/>
    </source>
</evidence>
<dbReference type="EMBL" id="CP017768">
    <property type="protein sequence ID" value="AUB59789.1"/>
    <property type="molecule type" value="Genomic_DNA"/>
</dbReference>
<dbReference type="SUPFAM" id="SSF88723">
    <property type="entry name" value="PIN domain-like"/>
    <property type="match status" value="1"/>
</dbReference>
<gene>
    <name evidence="1" type="ORF">BK009_03320</name>
</gene>
<protein>
    <recommendedName>
        <fullName evidence="3">PIN domain-containing protein</fullName>
    </recommendedName>
</protein>
<dbReference type="Proteomes" id="UP000232631">
    <property type="component" value="Chromosome"/>
</dbReference>
<accession>A0A2H4VNY0</accession>
<dbReference type="RefSeq" id="WP_100909030.1">
    <property type="nucleotide sequence ID" value="NZ_CP017768.1"/>
</dbReference>
<reference evidence="1 2" key="1">
    <citation type="submission" date="2016-10" db="EMBL/GenBank/DDBJ databases">
        <title>Comparative genomics between deep and shallow subseafloor isolates.</title>
        <authorList>
            <person name="Ishii S."/>
            <person name="Miller J.R."/>
            <person name="Sutton G."/>
            <person name="Suzuki S."/>
            <person name="Methe B."/>
            <person name="Inagaki F."/>
            <person name="Imachi H."/>
        </authorList>
    </citation>
    <scope>NUCLEOTIDE SEQUENCE [LARGE SCALE GENOMIC DNA]</scope>
    <source>
        <strain evidence="1 2">A8p</strain>
    </source>
</reference>
<dbReference type="GeneID" id="35125484"/>
<dbReference type="InterPro" id="IPR029060">
    <property type="entry name" value="PIN-like_dom_sf"/>
</dbReference>
<sequence length="149" mass="16972">MRVKATHFIDTSIFASVALEDHYEKECLRYLKRVPKIYQGNISLLVLGELYLSLFENINDNIKRTGAFQNINSVIDHLNLGFVTLKLPYYLSCIEKIKKADSRLGIPDSKLLREALGDDCNAFITIDEQILKSSKLNDLIKTIHPADMV</sequence>
<proteinExistence type="predicted"/>
<organism evidence="1 2">
    <name type="scientific">Methanobacterium subterraneum</name>
    <dbReference type="NCBI Taxonomy" id="59277"/>
    <lineage>
        <taxon>Archaea</taxon>
        <taxon>Methanobacteriati</taxon>
        <taxon>Methanobacteriota</taxon>
        <taxon>Methanomada group</taxon>
        <taxon>Methanobacteria</taxon>
        <taxon>Methanobacteriales</taxon>
        <taxon>Methanobacteriaceae</taxon>
        <taxon>Methanobacterium</taxon>
    </lineage>
</organism>
<name>A0A2H4VNY0_9EURY</name>
<keyword evidence="2" id="KW-1185">Reference proteome</keyword>
<dbReference type="KEGG" id="msub:BK009_03320"/>
<dbReference type="AlphaFoldDB" id="A0A2H4VNY0"/>
<evidence type="ECO:0000313" key="2">
    <source>
        <dbReference type="Proteomes" id="UP000232631"/>
    </source>
</evidence>
<evidence type="ECO:0000313" key="1">
    <source>
        <dbReference type="EMBL" id="AUB59789.1"/>
    </source>
</evidence>